<feature type="coiled-coil region" evidence="1">
    <location>
        <begin position="9"/>
        <end position="36"/>
    </location>
</feature>
<dbReference type="PANTHER" id="PTHR23313">
    <property type="entry name" value="TSEC1-RELATED"/>
    <property type="match status" value="1"/>
</dbReference>
<dbReference type="Proteomes" id="UP001329430">
    <property type="component" value="Chromosome 2"/>
</dbReference>
<dbReference type="PANTHER" id="PTHR23313:SF0">
    <property type="entry name" value="TESTIS-EXPRESSED PROTEIN 9"/>
    <property type="match status" value="1"/>
</dbReference>
<evidence type="ECO:0000313" key="3">
    <source>
        <dbReference type="Proteomes" id="UP001329430"/>
    </source>
</evidence>
<comment type="caution">
    <text evidence="2">The sequence shown here is derived from an EMBL/GenBank/DDBJ whole genome shotgun (WGS) entry which is preliminary data.</text>
</comment>
<dbReference type="AlphaFoldDB" id="A0AAN7VLZ1"/>
<name>A0AAN7VLZ1_9COLE</name>
<protein>
    <submittedName>
        <fullName evidence="2">Uncharacterized protein</fullName>
    </submittedName>
</protein>
<sequence>MGSNWLEKEEEYRKVNEELQKQNKILMEEFDDVLKKQANRLLESRATVLQKNGCSFVQNKVKFFDHTAKENNYETSNNIELVNIPDSVDQMGIKGMSSFYRAKIKTLQSDNQQLQVDLKNKCEELKKIQKDNNKIVDEKEKWFQAYNTHKVTIGKLEKTENATLRKDMEQTKKEFKHTNLNITGNEVRLNRALEENDKLRNELKTVKQEEKQLKDVLKKEMGELTKRLQQVEKQKGELVTAYKKQIQLIDNLKKQKLYLEGLKIGEMSENEFMKILSWKIE</sequence>
<evidence type="ECO:0000256" key="1">
    <source>
        <dbReference type="SAM" id="Coils"/>
    </source>
</evidence>
<gene>
    <name evidence="2" type="ORF">RI129_002175</name>
</gene>
<proteinExistence type="predicted"/>
<keyword evidence="1" id="KW-0175">Coiled coil</keyword>
<feature type="coiled-coil region" evidence="1">
    <location>
        <begin position="104"/>
        <end position="138"/>
    </location>
</feature>
<accession>A0AAN7VLZ1</accession>
<evidence type="ECO:0000313" key="2">
    <source>
        <dbReference type="EMBL" id="KAK5647283.1"/>
    </source>
</evidence>
<dbReference type="EMBL" id="JAVRBK010000002">
    <property type="protein sequence ID" value="KAK5647283.1"/>
    <property type="molecule type" value="Genomic_DNA"/>
</dbReference>
<dbReference type="Gene3D" id="1.10.287.1490">
    <property type="match status" value="1"/>
</dbReference>
<reference evidence="2 3" key="1">
    <citation type="journal article" date="2024" name="Insects">
        <title>An Improved Chromosome-Level Genome Assembly of the Firefly Pyrocoelia pectoralis.</title>
        <authorList>
            <person name="Fu X."/>
            <person name="Meyer-Rochow V.B."/>
            <person name="Ballantyne L."/>
            <person name="Zhu X."/>
        </authorList>
    </citation>
    <scope>NUCLEOTIDE SEQUENCE [LARGE SCALE GENOMIC DNA]</scope>
    <source>
        <strain evidence="2">XCY_ONT2</strain>
    </source>
</reference>
<feature type="coiled-coil region" evidence="1">
    <location>
        <begin position="182"/>
        <end position="234"/>
    </location>
</feature>
<organism evidence="2 3">
    <name type="scientific">Pyrocoelia pectoralis</name>
    <dbReference type="NCBI Taxonomy" id="417401"/>
    <lineage>
        <taxon>Eukaryota</taxon>
        <taxon>Metazoa</taxon>
        <taxon>Ecdysozoa</taxon>
        <taxon>Arthropoda</taxon>
        <taxon>Hexapoda</taxon>
        <taxon>Insecta</taxon>
        <taxon>Pterygota</taxon>
        <taxon>Neoptera</taxon>
        <taxon>Endopterygota</taxon>
        <taxon>Coleoptera</taxon>
        <taxon>Polyphaga</taxon>
        <taxon>Elateriformia</taxon>
        <taxon>Elateroidea</taxon>
        <taxon>Lampyridae</taxon>
        <taxon>Lampyrinae</taxon>
        <taxon>Pyrocoelia</taxon>
    </lineage>
</organism>
<keyword evidence="3" id="KW-1185">Reference proteome</keyword>